<dbReference type="Gene3D" id="3.30.420.40">
    <property type="match status" value="2"/>
</dbReference>
<keyword evidence="3" id="KW-1185">Reference proteome</keyword>
<evidence type="ECO:0000313" key="3">
    <source>
        <dbReference type="Proteomes" id="UP001139289"/>
    </source>
</evidence>
<evidence type="ECO:0000259" key="1">
    <source>
        <dbReference type="SMART" id="SM00842"/>
    </source>
</evidence>
<dbReference type="PANTHER" id="PTHR32432">
    <property type="entry name" value="CELL DIVISION PROTEIN FTSA-RELATED"/>
    <property type="match status" value="1"/>
</dbReference>
<dbReference type="CDD" id="cd24049">
    <property type="entry name" value="ASKHA_NBD_PilM"/>
    <property type="match status" value="1"/>
</dbReference>
<dbReference type="RefSeq" id="WP_227529682.1">
    <property type="nucleotide sequence ID" value="NZ_JAGTTM010000001.1"/>
</dbReference>
<sequence>MAGVVALDIGRRGLRGVQVDGAYSNRPKITRFGAVGVTEGTVFDGEITDERRGAAAIKQLWKSAGFTTNKVAFGIGNRKVVVREMTLPAMPAAQRKSALRFAVEGHIPIDLDDSILDFLPLRAVTEHNEPRHEGLLVATARASLESTVNAIEKAGRSIDAVDFSGFSLLRTLSNANSGTQAIINIGAASTTVVVATGSMPEFVRMVPSGGDDVTHAIERALSISFAEAENDKINRGLQGGATSAHDIEAETVLRENVAALIDSIRNTLNFYAGAHPERPIAQVLLTGGGSRLMGLAPVLTRALGVPTVHGDPLAAFSVSSKVRASGVENWALELAAPLGVTVGEK</sequence>
<dbReference type="PIRSF" id="PIRSF019169">
    <property type="entry name" value="PilM"/>
    <property type="match status" value="1"/>
</dbReference>
<dbReference type="Proteomes" id="UP001139289">
    <property type="component" value="Unassembled WGS sequence"/>
</dbReference>
<dbReference type="SMART" id="SM00842">
    <property type="entry name" value="FtsA"/>
    <property type="match status" value="1"/>
</dbReference>
<name>A0A9X1LMS8_9MICO</name>
<dbReference type="Pfam" id="PF11104">
    <property type="entry name" value="PilM_2"/>
    <property type="match status" value="1"/>
</dbReference>
<evidence type="ECO:0000313" key="2">
    <source>
        <dbReference type="EMBL" id="MCC2028415.1"/>
    </source>
</evidence>
<proteinExistence type="predicted"/>
<dbReference type="EMBL" id="JAGTTM010000001">
    <property type="protein sequence ID" value="MCC2028415.1"/>
    <property type="molecule type" value="Genomic_DNA"/>
</dbReference>
<dbReference type="InterPro" id="IPR005883">
    <property type="entry name" value="PilM"/>
</dbReference>
<dbReference type="NCBIfam" id="TIGR01175">
    <property type="entry name" value="pilM"/>
    <property type="match status" value="1"/>
</dbReference>
<dbReference type="AlphaFoldDB" id="A0A9X1LMS8"/>
<dbReference type="SUPFAM" id="SSF53067">
    <property type="entry name" value="Actin-like ATPase domain"/>
    <property type="match status" value="2"/>
</dbReference>
<dbReference type="Gene3D" id="3.30.1490.300">
    <property type="match status" value="1"/>
</dbReference>
<dbReference type="PANTHER" id="PTHR32432:SF3">
    <property type="entry name" value="ETHANOLAMINE UTILIZATION PROTEIN EUTJ"/>
    <property type="match status" value="1"/>
</dbReference>
<reference evidence="2" key="1">
    <citation type="submission" date="2021-04" db="EMBL/GenBank/DDBJ databases">
        <title>Microbacterium tenobrionis sp. nov. and Microbacterium allomyrinae sp. nov., isolated from larvae of Tenobrio molitor and Allomyrina dichotoma, respectively.</title>
        <authorList>
            <person name="Lee S.D."/>
        </authorList>
    </citation>
    <scope>NUCLEOTIDE SEQUENCE</scope>
    <source>
        <strain evidence="2">YMB-B2</strain>
    </source>
</reference>
<dbReference type="InterPro" id="IPR050696">
    <property type="entry name" value="FtsA/MreB"/>
</dbReference>
<organism evidence="2 3">
    <name type="scientific">Microbacterium tenebrionis</name>
    <dbReference type="NCBI Taxonomy" id="2830665"/>
    <lineage>
        <taxon>Bacteria</taxon>
        <taxon>Bacillati</taxon>
        <taxon>Actinomycetota</taxon>
        <taxon>Actinomycetes</taxon>
        <taxon>Micrococcales</taxon>
        <taxon>Microbacteriaceae</taxon>
        <taxon>Microbacterium</taxon>
    </lineage>
</organism>
<protein>
    <submittedName>
        <fullName evidence="2">Type IV pilus assembly protein PilM</fullName>
    </submittedName>
</protein>
<comment type="caution">
    <text evidence="2">The sequence shown here is derived from an EMBL/GenBank/DDBJ whole genome shotgun (WGS) entry which is preliminary data.</text>
</comment>
<dbReference type="GO" id="GO:0051301">
    <property type="term" value="P:cell division"/>
    <property type="evidence" value="ECO:0007669"/>
    <property type="project" value="InterPro"/>
</dbReference>
<gene>
    <name evidence="2" type="primary">pilM</name>
    <name evidence="2" type="ORF">KEC56_02550</name>
</gene>
<dbReference type="InterPro" id="IPR003494">
    <property type="entry name" value="SHS2_FtsA"/>
</dbReference>
<feature type="domain" description="SHS2" evidence="1">
    <location>
        <begin position="4"/>
        <end position="172"/>
    </location>
</feature>
<dbReference type="InterPro" id="IPR043129">
    <property type="entry name" value="ATPase_NBD"/>
</dbReference>
<accession>A0A9X1LMS8</accession>